<evidence type="ECO:0000313" key="4">
    <source>
        <dbReference type="EMBL" id="SEK13745.1"/>
    </source>
</evidence>
<dbReference type="PROSITE" id="PS51347">
    <property type="entry name" value="PHOSPHOTRIESTERASE_2"/>
    <property type="match status" value="1"/>
</dbReference>
<sequence length="354" mass="37310">MCVKHSQGVPEPTPPFTSLILAARNDGGVDAGTVNTVLGPVDARELGITLISESLLYVLPGAQYAYDLKFDRAEIFDAIAAKLRAFKAAGGGAIVDATGMFEGRDLRLYEALSRATGVHIVASTGQGPEAMLGGYFLTPQTNPPAPWPAAKFAEMFGREVNDGMVVPRFERRAPAGLVATAVTRSGMTPTDGSLVRGAARAGSTYGVPVFIRYGANALEDMQLALDEALNPDRLVMGGMDRRDAVAKDWPMAVARAGVRVGIDHIGSTDPLYITDAERVDLIVALIEAGHVNRIVLSSSATGIAFGETGNDLPYCDVLTTFAPMLEAAGVSQQHIAHILMTNTAQLLSVNGEAK</sequence>
<gene>
    <name evidence="4" type="ORF">SAMN05216550_12518</name>
</gene>
<dbReference type="InterPro" id="IPR001559">
    <property type="entry name" value="Phosphotriesterase"/>
</dbReference>
<comment type="caution">
    <text evidence="3">Lacks conserved residue(s) required for the propagation of feature annotation.</text>
</comment>
<reference evidence="4 5" key="1">
    <citation type="submission" date="2016-10" db="EMBL/GenBank/DDBJ databases">
        <authorList>
            <person name="Varghese N."/>
            <person name="Submissions S."/>
        </authorList>
    </citation>
    <scope>NUCLEOTIDE SEQUENCE [LARGE SCALE GENOMIC DNA]</scope>
    <source>
        <strain evidence="4 5">LMG 22274</strain>
    </source>
</reference>
<comment type="caution">
    <text evidence="4">The sequence shown here is derived from an EMBL/GenBank/DDBJ whole genome shotgun (WGS) entry which is preliminary data.</text>
</comment>
<dbReference type="GO" id="GO:0016787">
    <property type="term" value="F:hydrolase activity"/>
    <property type="evidence" value="ECO:0007669"/>
    <property type="project" value="UniProtKB-KW"/>
</dbReference>
<evidence type="ECO:0000256" key="3">
    <source>
        <dbReference type="PROSITE-ProRule" id="PRU00679"/>
    </source>
</evidence>
<dbReference type="PANTHER" id="PTHR10819:SF3">
    <property type="entry name" value="PHOSPHOTRIESTERASE-RELATED PROTEIN"/>
    <property type="match status" value="1"/>
</dbReference>
<proteinExistence type="inferred from homology"/>
<dbReference type="Pfam" id="PF02126">
    <property type="entry name" value="PTE"/>
    <property type="match status" value="1"/>
</dbReference>
<dbReference type="RefSeq" id="WP_080180091.1">
    <property type="nucleotide sequence ID" value="NZ_CADFGN010000006.1"/>
</dbReference>
<dbReference type="PANTHER" id="PTHR10819">
    <property type="entry name" value="PHOSPHOTRIESTERASE-RELATED"/>
    <property type="match status" value="1"/>
</dbReference>
<accession>A0AAQ1GMZ9</accession>
<evidence type="ECO:0000313" key="5">
    <source>
        <dbReference type="Proteomes" id="UP000183529"/>
    </source>
</evidence>
<name>A0AAQ1GMZ9_9BURK</name>
<keyword evidence="2" id="KW-0378">Hydrolase</keyword>
<dbReference type="GO" id="GO:0008270">
    <property type="term" value="F:zinc ion binding"/>
    <property type="evidence" value="ECO:0007669"/>
    <property type="project" value="InterPro"/>
</dbReference>
<dbReference type="SUPFAM" id="SSF51556">
    <property type="entry name" value="Metallo-dependent hydrolases"/>
    <property type="match status" value="1"/>
</dbReference>
<comment type="similarity">
    <text evidence="3">Belongs to the metallo-dependent hydrolases superfamily. Phosphotriesterase family.</text>
</comment>
<dbReference type="Proteomes" id="UP000183529">
    <property type="component" value="Unassembled WGS sequence"/>
</dbReference>
<organism evidence="4 5">
    <name type="scientific">Paraburkholderia tropica</name>
    <dbReference type="NCBI Taxonomy" id="92647"/>
    <lineage>
        <taxon>Bacteria</taxon>
        <taxon>Pseudomonadati</taxon>
        <taxon>Pseudomonadota</taxon>
        <taxon>Betaproteobacteria</taxon>
        <taxon>Burkholderiales</taxon>
        <taxon>Burkholderiaceae</taxon>
        <taxon>Paraburkholderia</taxon>
    </lineage>
</organism>
<evidence type="ECO:0000256" key="1">
    <source>
        <dbReference type="ARBA" id="ARBA00022723"/>
    </source>
</evidence>
<dbReference type="InterPro" id="IPR032466">
    <property type="entry name" value="Metal_Hydrolase"/>
</dbReference>
<keyword evidence="1" id="KW-0479">Metal-binding</keyword>
<dbReference type="AlphaFoldDB" id="A0AAQ1GMZ9"/>
<dbReference type="EMBL" id="FNZM01000025">
    <property type="protein sequence ID" value="SEK13745.1"/>
    <property type="molecule type" value="Genomic_DNA"/>
</dbReference>
<protein>
    <submittedName>
        <fullName evidence="4">Phosphotriesterase-related protein</fullName>
    </submittedName>
</protein>
<dbReference type="Gene3D" id="3.20.20.140">
    <property type="entry name" value="Metal-dependent hydrolases"/>
    <property type="match status" value="1"/>
</dbReference>
<evidence type="ECO:0000256" key="2">
    <source>
        <dbReference type="ARBA" id="ARBA00022801"/>
    </source>
</evidence>